<evidence type="ECO:0000313" key="2">
    <source>
        <dbReference type="EMBL" id="BAP60949.1"/>
    </source>
</evidence>
<evidence type="ECO:0000313" key="3">
    <source>
        <dbReference type="Proteomes" id="UP000264208"/>
    </source>
</evidence>
<name>A0A2Z5PD82_METMI</name>
<gene>
    <name evidence="2" type="ORF">MMKA1_08320</name>
</gene>
<sequence length="96" mass="10729">MVKNYRRKVKFVDGDSGVFSDGTKFRLSNVRAQEYNEPGGTKAKNVVTGMIGRSKGVVSVKEVGRDVYGRVLVELTNKDGSINERMRNKGYKNKGR</sequence>
<protein>
    <recommendedName>
        <fullName evidence="1">TNase-like domain-containing protein</fullName>
    </recommendedName>
</protein>
<dbReference type="GeneID" id="41279248"/>
<dbReference type="InterPro" id="IPR016071">
    <property type="entry name" value="Staphylococal_nuclease_OB-fold"/>
</dbReference>
<dbReference type="EMBL" id="AP011526">
    <property type="protein sequence ID" value="BAP60949.1"/>
    <property type="molecule type" value="Genomic_DNA"/>
</dbReference>
<proteinExistence type="predicted"/>
<feature type="domain" description="TNase-like" evidence="1">
    <location>
        <begin position="24"/>
        <end position="91"/>
    </location>
</feature>
<dbReference type="Gene3D" id="2.40.50.90">
    <property type="match status" value="1"/>
</dbReference>
<dbReference type="Proteomes" id="UP000264208">
    <property type="component" value="Chromosome"/>
</dbReference>
<dbReference type="Pfam" id="PF00565">
    <property type="entry name" value="SNase"/>
    <property type="match status" value="1"/>
</dbReference>
<evidence type="ECO:0000259" key="1">
    <source>
        <dbReference type="Pfam" id="PF00565"/>
    </source>
</evidence>
<organism evidence="2 3">
    <name type="scientific">Methanococcus maripaludis KA1</name>
    <dbReference type="NCBI Taxonomy" id="637914"/>
    <lineage>
        <taxon>Archaea</taxon>
        <taxon>Methanobacteriati</taxon>
        <taxon>Methanobacteriota</taxon>
        <taxon>Methanomada group</taxon>
        <taxon>Methanococci</taxon>
        <taxon>Methanococcales</taxon>
        <taxon>Methanococcaceae</taxon>
        <taxon>Methanococcus</taxon>
    </lineage>
</organism>
<reference evidence="2 3" key="1">
    <citation type="submission" date="2009-06" db="EMBL/GenBank/DDBJ databases">
        <title>Molecular Evidence for Microbiologically Influenced Corrosion from genome of Methanogen.</title>
        <authorList>
            <person name="Ito N."/>
            <person name="Tsurumaru H."/>
            <person name="Shimizu A."/>
            <person name="Harada T."/>
            <person name="Hosoyama A."/>
            <person name="Horikawa H."/>
            <person name="Wakai S."/>
            <person name="Sasaki K."/>
            <person name="Nishijima K."/>
            <person name="Ataku H."/>
            <person name="Yamazaki J."/>
            <person name="Mise M."/>
            <person name="Yamazaki S."/>
            <person name="Tanikawa S."/>
            <person name="Harayama S."/>
            <person name="Fujita N."/>
        </authorList>
    </citation>
    <scope>NUCLEOTIDE SEQUENCE [LARGE SCALE GENOMIC DNA]</scope>
    <source>
        <strain evidence="3">KA1 ( NBRC 102054)</strain>
    </source>
</reference>
<dbReference type="KEGG" id="mmak:MMKA1_08320"/>
<dbReference type="AlphaFoldDB" id="A0A2Z5PD82"/>
<accession>A0A2Z5PD82</accession>
<dbReference type="RefSeq" id="WP_146778158.1">
    <property type="nucleotide sequence ID" value="NZ_AP011526.1"/>
</dbReference>
<dbReference type="InterPro" id="IPR035437">
    <property type="entry name" value="SNase_OB-fold_sf"/>
</dbReference>
<dbReference type="SUPFAM" id="SSF50199">
    <property type="entry name" value="Staphylococcal nuclease"/>
    <property type="match status" value="1"/>
</dbReference>